<dbReference type="EMBL" id="JAYMRU010000030">
    <property type="protein sequence ID" value="MEM5404491.1"/>
    <property type="molecule type" value="Genomic_DNA"/>
</dbReference>
<protein>
    <submittedName>
        <fullName evidence="1">Contractile injection system protein, VgrG/Pvc8 family</fullName>
    </submittedName>
</protein>
<reference evidence="1" key="1">
    <citation type="submission" date="2024-01" db="EMBL/GenBank/DDBJ databases">
        <title>The diversity of rhizobia nodulating Mimosa spp. in eleven states of Brazil covering several biomes is determined by host plant, location, and edaphic factors.</title>
        <authorList>
            <person name="Rouws L."/>
            <person name="Barauna A."/>
            <person name="Beukes C."/>
            <person name="De Faria S.M."/>
            <person name="Gross E."/>
            <person name="Dos Reis Junior F.B."/>
            <person name="Simon M."/>
            <person name="Maluk M."/>
            <person name="Odee D.W."/>
            <person name="Kenicer G."/>
            <person name="Young J.P.W."/>
            <person name="Reis V.M."/>
            <person name="Zilli J."/>
            <person name="James E.K."/>
        </authorList>
    </citation>
    <scope>NUCLEOTIDE SEQUENCE</scope>
    <source>
        <strain evidence="1">JPY452</strain>
    </source>
</reference>
<accession>A0ACC6RSK5</accession>
<keyword evidence="2" id="KW-1185">Reference proteome</keyword>
<evidence type="ECO:0000313" key="2">
    <source>
        <dbReference type="Proteomes" id="UP001392318"/>
    </source>
</evidence>
<comment type="caution">
    <text evidence="1">The sequence shown here is derived from an EMBL/GenBank/DDBJ whole genome shotgun (WGS) entry which is preliminary data.</text>
</comment>
<sequence length="166" mass="18617">MAESDKPVRLVTGRQSAHLDIILKARRYERDERSERRAPGLSVVEWDVREESCQPYRIRALVSTAGPVARRDILGQLARFRFQVDEGAVVRKFAGFVSRFESVSNSRDGCTYRVEIRQHLAVLDGPSNCATYQGKTSADKPGPLQQFTPPHVAQRDTHALGQQAVV</sequence>
<dbReference type="Proteomes" id="UP001392318">
    <property type="component" value="Unassembled WGS sequence"/>
</dbReference>
<organism evidence="1 2">
    <name type="scientific">Paraburkholderia unamae</name>
    <dbReference type="NCBI Taxonomy" id="219649"/>
    <lineage>
        <taxon>Bacteria</taxon>
        <taxon>Pseudomonadati</taxon>
        <taxon>Pseudomonadota</taxon>
        <taxon>Betaproteobacteria</taxon>
        <taxon>Burkholderiales</taxon>
        <taxon>Burkholderiaceae</taxon>
        <taxon>Paraburkholderia</taxon>
    </lineage>
</organism>
<proteinExistence type="predicted"/>
<name>A0ACC6RSK5_9BURK</name>
<gene>
    <name evidence="1" type="ORF">VSR83_31440</name>
</gene>
<evidence type="ECO:0000313" key="1">
    <source>
        <dbReference type="EMBL" id="MEM5404491.1"/>
    </source>
</evidence>